<organism evidence="1 2">
    <name type="scientific">Alienimonas chondri</name>
    <dbReference type="NCBI Taxonomy" id="2681879"/>
    <lineage>
        <taxon>Bacteria</taxon>
        <taxon>Pseudomonadati</taxon>
        <taxon>Planctomycetota</taxon>
        <taxon>Planctomycetia</taxon>
        <taxon>Planctomycetales</taxon>
        <taxon>Planctomycetaceae</taxon>
        <taxon>Alienimonas</taxon>
    </lineage>
</organism>
<proteinExistence type="predicted"/>
<dbReference type="EMBL" id="WTPX01000008">
    <property type="protein sequence ID" value="NNJ24415.1"/>
    <property type="molecule type" value="Genomic_DNA"/>
</dbReference>
<gene>
    <name evidence="1" type="ORF">LzC2_04720</name>
</gene>
<accession>A0ABX1V8D5</accession>
<evidence type="ECO:0000313" key="1">
    <source>
        <dbReference type="EMBL" id="NNJ24415.1"/>
    </source>
</evidence>
<evidence type="ECO:0000313" key="2">
    <source>
        <dbReference type="Proteomes" id="UP000609651"/>
    </source>
</evidence>
<comment type="caution">
    <text evidence="1">The sequence shown here is derived from an EMBL/GenBank/DDBJ whole genome shotgun (WGS) entry which is preliminary data.</text>
</comment>
<name>A0ABX1V8D5_9PLAN</name>
<protein>
    <submittedName>
        <fullName evidence="1">Uncharacterized protein</fullName>
    </submittedName>
</protein>
<sequence>MSGKRGKHQSLSKGLKRTVGWLENRPGVRKVVLGLSEACRHKRPPGTLAVRRATDAGLHLNGYSGTGVVKLFLVCDADRRDALASEIGERFA</sequence>
<dbReference type="Proteomes" id="UP000609651">
    <property type="component" value="Unassembled WGS sequence"/>
</dbReference>
<reference evidence="1 2" key="1">
    <citation type="journal article" date="2020" name="Syst. Appl. Microbiol.">
        <title>Alienimonas chondri sp. nov., a novel planctomycete isolated from the biofilm of the red alga Chondrus crispus.</title>
        <authorList>
            <person name="Vitorino I."/>
            <person name="Albuquerque L."/>
            <person name="Wiegand S."/>
            <person name="Kallscheuer N."/>
            <person name="da Costa M.S."/>
            <person name="Lobo-da-Cunha A."/>
            <person name="Jogler C."/>
            <person name="Lage O.M."/>
        </authorList>
    </citation>
    <scope>NUCLEOTIDE SEQUENCE [LARGE SCALE GENOMIC DNA]</scope>
    <source>
        <strain evidence="1 2">LzC2</strain>
    </source>
</reference>
<keyword evidence="2" id="KW-1185">Reference proteome</keyword>
<dbReference type="RefSeq" id="WP_171183340.1">
    <property type="nucleotide sequence ID" value="NZ_WTPX01000008.1"/>
</dbReference>